<dbReference type="GO" id="GO:0016757">
    <property type="term" value="F:glycosyltransferase activity"/>
    <property type="evidence" value="ECO:0007669"/>
    <property type="project" value="UniProtKB-KW"/>
</dbReference>
<feature type="domain" description="Glycosyl transferase family 1" evidence="1">
    <location>
        <begin position="192"/>
        <end position="344"/>
    </location>
</feature>
<dbReference type="PANTHER" id="PTHR45947">
    <property type="entry name" value="SULFOQUINOVOSYL TRANSFERASE SQD2"/>
    <property type="match status" value="1"/>
</dbReference>
<dbReference type="CDD" id="cd03801">
    <property type="entry name" value="GT4_PimA-like"/>
    <property type="match status" value="1"/>
</dbReference>
<dbReference type="InterPro" id="IPR001296">
    <property type="entry name" value="Glyco_trans_1"/>
</dbReference>
<gene>
    <name evidence="2" type="ORF">AB7878_17575</name>
</gene>
<keyword evidence="2" id="KW-0808">Transferase</keyword>
<sequence>MPVHVAQINFLPAPRGLGLADLLERWPSLADIAELVAGAGVRVTVLQAAAHAERLTRAGVDYRLVDLRGTWTAQGRGRRFADALDGSGVDLLHAHSLAWVDDAFAIAGKLAPGMPVLFQDHADRLPRWWRRPRHRRRFAAAAGVAFTAVELARPFVTAGVFAPATRLLAIPESSSRFTPGDRAHARAATGVHGTPCALWVGRLNRGKDPLTVLDGVALAAERLPGLQLWCAFGEEPMLAEVRAHIDADRRLAGRVHLLGKVAHAQVETLMRAADLFVSGSRAESSGYAAMEALACGLAPVLTDIPAFRALTGNGRIGRLWPCGDAPALAAALVDAAASRPSPQQVRTHFDETLSFQAVGRLWAEAYARVLDDRRGSVP</sequence>
<evidence type="ECO:0000313" key="3">
    <source>
        <dbReference type="Proteomes" id="UP001562159"/>
    </source>
</evidence>
<dbReference type="InterPro" id="IPR050194">
    <property type="entry name" value="Glycosyltransferase_grp1"/>
</dbReference>
<comment type="caution">
    <text evidence="2">The sequence shown here is derived from an EMBL/GenBank/DDBJ whole genome shotgun (WGS) entry which is preliminary data.</text>
</comment>
<dbReference type="EMBL" id="JBGBPY010000001">
    <property type="protein sequence ID" value="MEY2184226.1"/>
    <property type="molecule type" value="Genomic_DNA"/>
</dbReference>
<dbReference type="Pfam" id="PF00534">
    <property type="entry name" value="Glycos_transf_1"/>
    <property type="match status" value="1"/>
</dbReference>
<keyword evidence="2" id="KW-0328">Glycosyltransferase</keyword>
<protein>
    <submittedName>
        <fullName evidence="2">Glycosyltransferase family 4 protein</fullName>
        <ecNumber evidence="2">2.4.-.-</ecNumber>
    </submittedName>
</protein>
<dbReference type="Proteomes" id="UP001562159">
    <property type="component" value="Unassembled WGS sequence"/>
</dbReference>
<proteinExistence type="predicted"/>
<dbReference type="PANTHER" id="PTHR45947:SF3">
    <property type="entry name" value="SULFOQUINOVOSYL TRANSFERASE SQD2"/>
    <property type="match status" value="1"/>
</dbReference>
<organism evidence="2 3">
    <name type="scientific">Rhodanobacter humi</name>
    <dbReference type="NCBI Taxonomy" id="1888173"/>
    <lineage>
        <taxon>Bacteria</taxon>
        <taxon>Pseudomonadati</taxon>
        <taxon>Pseudomonadota</taxon>
        <taxon>Gammaproteobacteria</taxon>
        <taxon>Lysobacterales</taxon>
        <taxon>Rhodanobacteraceae</taxon>
        <taxon>Rhodanobacter</taxon>
    </lineage>
</organism>
<dbReference type="Gene3D" id="3.40.50.2000">
    <property type="entry name" value="Glycogen Phosphorylase B"/>
    <property type="match status" value="2"/>
</dbReference>
<reference evidence="2 3" key="1">
    <citation type="submission" date="2024-07" db="EMBL/GenBank/DDBJ databases">
        <title>Molecular mechanisms and environmental adaptations of flagellar loss and biofilm growth of Rhodanobacter under environmental stress.</title>
        <authorList>
            <person name="Chen M."/>
        </authorList>
    </citation>
    <scope>NUCLEOTIDE SEQUENCE [LARGE SCALE GENOMIC DNA]</scope>
    <source>
        <strain evidence="2 3">RS22</strain>
    </source>
</reference>
<name>A0ABV4AVN9_9GAMM</name>
<evidence type="ECO:0000313" key="2">
    <source>
        <dbReference type="EMBL" id="MEY2184226.1"/>
    </source>
</evidence>
<dbReference type="SUPFAM" id="SSF53756">
    <property type="entry name" value="UDP-Glycosyltransferase/glycogen phosphorylase"/>
    <property type="match status" value="1"/>
</dbReference>
<dbReference type="EC" id="2.4.-.-" evidence="2"/>
<evidence type="ECO:0000259" key="1">
    <source>
        <dbReference type="Pfam" id="PF00534"/>
    </source>
</evidence>
<keyword evidence="3" id="KW-1185">Reference proteome</keyword>
<accession>A0ABV4AVN9</accession>